<gene>
    <name evidence="1" type="ORF">HSR122_1449</name>
</gene>
<evidence type="ECO:0000313" key="2">
    <source>
        <dbReference type="Proteomes" id="UP000662973"/>
    </source>
</evidence>
<protein>
    <submittedName>
        <fullName evidence="1">Putative hydrolase of the alpha/beta superfamily</fullName>
    </submittedName>
</protein>
<dbReference type="SUPFAM" id="SSF53474">
    <property type="entry name" value="alpha/beta-Hydrolases"/>
    <property type="match status" value="1"/>
</dbReference>
<dbReference type="InterPro" id="IPR000801">
    <property type="entry name" value="Esterase-like"/>
</dbReference>
<dbReference type="PANTHER" id="PTHR48098:SF6">
    <property type="entry name" value="FERRI-BACILLIBACTIN ESTERASE BESA"/>
    <property type="match status" value="1"/>
</dbReference>
<dbReference type="Gene3D" id="3.40.50.1820">
    <property type="entry name" value="alpha/beta hydrolase"/>
    <property type="match status" value="1"/>
</dbReference>
<name>A0A897N8K8_9EURY</name>
<keyword evidence="2" id="KW-1185">Reference proteome</keyword>
<dbReference type="Pfam" id="PF00756">
    <property type="entry name" value="Esterase"/>
    <property type="match status" value="1"/>
</dbReference>
<dbReference type="Proteomes" id="UP000662973">
    <property type="component" value="Chromosome"/>
</dbReference>
<organism evidence="1 2">
    <name type="scientific">Halapricum desulfuricans</name>
    <dbReference type="NCBI Taxonomy" id="2841257"/>
    <lineage>
        <taxon>Archaea</taxon>
        <taxon>Methanobacteriati</taxon>
        <taxon>Methanobacteriota</taxon>
        <taxon>Stenosarchaea group</taxon>
        <taxon>Halobacteria</taxon>
        <taxon>Halobacteriales</taxon>
        <taxon>Haloarculaceae</taxon>
        <taxon>Halapricum</taxon>
    </lineage>
</organism>
<proteinExistence type="predicted"/>
<dbReference type="KEGG" id="hds:HSR122_1449"/>
<dbReference type="InterPro" id="IPR050583">
    <property type="entry name" value="Mycobacterial_A85_antigen"/>
</dbReference>
<sequence>MGVSWKPYEGEPRSTVVGDVRVSEPIEADYFDLERELLVYLPPSYEDSDDTYPIVYMHDGQNLFDRETSYDGEWRVDETMERLAAEGIEAIVVGIPNAGEQRPIEYAPFYDHTEAPDDVNLPDDVEPLGDAHADWLLETVRPAVESTVRVSEVRGVFGSSMGGLISLYSFFRDPEAFAFVGAMSPAVGGPWHEIFEFIEDAGYVDGRVYVDVGGDEFPDDSGRSAAFESGAERLVETLETMGYDERLRYVYDEGATHHESAWADRFPDAIRFLLE</sequence>
<keyword evidence="1" id="KW-0378">Hydrolase</keyword>
<dbReference type="GO" id="GO:0016787">
    <property type="term" value="F:hydrolase activity"/>
    <property type="evidence" value="ECO:0007669"/>
    <property type="project" value="UniProtKB-KW"/>
</dbReference>
<dbReference type="EMBL" id="CP064788">
    <property type="protein sequence ID" value="QSG08844.1"/>
    <property type="molecule type" value="Genomic_DNA"/>
</dbReference>
<evidence type="ECO:0000313" key="1">
    <source>
        <dbReference type="EMBL" id="QSG08844.1"/>
    </source>
</evidence>
<dbReference type="PANTHER" id="PTHR48098">
    <property type="entry name" value="ENTEROCHELIN ESTERASE-RELATED"/>
    <property type="match status" value="1"/>
</dbReference>
<dbReference type="InterPro" id="IPR029058">
    <property type="entry name" value="AB_hydrolase_fold"/>
</dbReference>
<reference evidence="1 2" key="1">
    <citation type="submission" date="2020-11" db="EMBL/GenBank/DDBJ databases">
        <title>Carbohydrate-dependent, anaerobic sulfur respiration: A novel catabolism in halophilic archaea.</title>
        <authorList>
            <person name="Sorokin D.Y."/>
            <person name="Messina E."/>
            <person name="Smedile F."/>
            <person name="La Cono V."/>
            <person name="Hallsworth J.E."/>
            <person name="Yakimov M.M."/>
        </authorList>
    </citation>
    <scope>NUCLEOTIDE SEQUENCE [LARGE SCALE GENOMIC DNA]</scope>
    <source>
        <strain evidence="1 2">HSR12-2</strain>
    </source>
</reference>
<accession>A0A897N8K8</accession>
<dbReference type="AlphaFoldDB" id="A0A897N8K8"/>